<name>A0A067TUC2_GALM3</name>
<evidence type="ECO:0000313" key="2">
    <source>
        <dbReference type="EMBL" id="KDR83484.1"/>
    </source>
</evidence>
<dbReference type="Proteomes" id="UP000027222">
    <property type="component" value="Unassembled WGS sequence"/>
</dbReference>
<gene>
    <name evidence="2" type="ORF">GALMADRAFT_235647</name>
</gene>
<evidence type="ECO:0000256" key="1">
    <source>
        <dbReference type="SAM" id="MobiDB-lite"/>
    </source>
</evidence>
<dbReference type="HOGENOM" id="CLU_1594660_0_0_1"/>
<protein>
    <submittedName>
        <fullName evidence="2">Uncharacterized protein</fullName>
    </submittedName>
</protein>
<dbReference type="EMBL" id="KL142368">
    <property type="protein sequence ID" value="KDR83484.1"/>
    <property type="molecule type" value="Genomic_DNA"/>
</dbReference>
<keyword evidence="3" id="KW-1185">Reference proteome</keyword>
<feature type="compositionally biased region" description="Basic and acidic residues" evidence="1">
    <location>
        <begin position="70"/>
        <end position="84"/>
    </location>
</feature>
<organism evidence="2 3">
    <name type="scientific">Galerina marginata (strain CBS 339.88)</name>
    <dbReference type="NCBI Taxonomy" id="685588"/>
    <lineage>
        <taxon>Eukaryota</taxon>
        <taxon>Fungi</taxon>
        <taxon>Dikarya</taxon>
        <taxon>Basidiomycota</taxon>
        <taxon>Agaricomycotina</taxon>
        <taxon>Agaricomycetes</taxon>
        <taxon>Agaricomycetidae</taxon>
        <taxon>Agaricales</taxon>
        <taxon>Agaricineae</taxon>
        <taxon>Strophariaceae</taxon>
        <taxon>Galerina</taxon>
    </lineage>
</organism>
<evidence type="ECO:0000313" key="3">
    <source>
        <dbReference type="Proteomes" id="UP000027222"/>
    </source>
</evidence>
<feature type="region of interest" description="Disordered" evidence="1">
    <location>
        <begin position="1"/>
        <end position="86"/>
    </location>
</feature>
<dbReference type="AlphaFoldDB" id="A0A067TUC2"/>
<reference evidence="3" key="1">
    <citation type="journal article" date="2014" name="Proc. Natl. Acad. Sci. U.S.A.">
        <title>Extensive sampling of basidiomycete genomes demonstrates inadequacy of the white-rot/brown-rot paradigm for wood decay fungi.</title>
        <authorList>
            <person name="Riley R."/>
            <person name="Salamov A.A."/>
            <person name="Brown D.W."/>
            <person name="Nagy L.G."/>
            <person name="Floudas D."/>
            <person name="Held B.W."/>
            <person name="Levasseur A."/>
            <person name="Lombard V."/>
            <person name="Morin E."/>
            <person name="Otillar R."/>
            <person name="Lindquist E.A."/>
            <person name="Sun H."/>
            <person name="LaButti K.M."/>
            <person name="Schmutz J."/>
            <person name="Jabbour D."/>
            <person name="Luo H."/>
            <person name="Baker S.E."/>
            <person name="Pisabarro A.G."/>
            <person name="Walton J.D."/>
            <person name="Blanchette R.A."/>
            <person name="Henrissat B."/>
            <person name="Martin F."/>
            <person name="Cullen D."/>
            <person name="Hibbett D.S."/>
            <person name="Grigoriev I.V."/>
        </authorList>
    </citation>
    <scope>NUCLEOTIDE SEQUENCE [LARGE SCALE GENOMIC DNA]</scope>
    <source>
        <strain evidence="3">CBS 339.88</strain>
    </source>
</reference>
<proteinExistence type="predicted"/>
<sequence>MTEVHESALDVNVEDTPADVLTRSDPVEVIESEEIKERPSLARNETPSALVETTPADDLEEQVSTASCRTSDDEQKEHLPHDDPELMDENAELMVTFRIRIAELETRLEGLKADDARRAAEIEQIRISNETRFLALENKVAEIQSRVLLLQASLVSSGTVIQSRKRA</sequence>
<accession>A0A067TUC2</accession>